<evidence type="ECO:0000259" key="1">
    <source>
        <dbReference type="Pfam" id="PF03551"/>
    </source>
</evidence>
<dbReference type="Gene3D" id="1.10.10.10">
    <property type="entry name" value="Winged helix-like DNA-binding domain superfamily/Winged helix DNA-binding domain"/>
    <property type="match status" value="1"/>
</dbReference>
<protein>
    <submittedName>
        <fullName evidence="3">PadR family transcriptional regulator</fullName>
    </submittedName>
</protein>
<comment type="caution">
    <text evidence="3">The sequence shown here is derived from an EMBL/GenBank/DDBJ whole genome shotgun (WGS) entry which is preliminary data.</text>
</comment>
<dbReference type="InterPro" id="IPR036388">
    <property type="entry name" value="WH-like_DNA-bd_sf"/>
</dbReference>
<dbReference type="PANTHER" id="PTHR43252">
    <property type="entry name" value="TRANSCRIPTIONAL REGULATOR YQJI"/>
    <property type="match status" value="1"/>
</dbReference>
<dbReference type="Pfam" id="PF03551">
    <property type="entry name" value="PadR"/>
    <property type="match status" value="1"/>
</dbReference>
<dbReference type="InterPro" id="IPR036390">
    <property type="entry name" value="WH_DNA-bd_sf"/>
</dbReference>
<proteinExistence type="predicted"/>
<gene>
    <name evidence="2" type="ORF">ENT99_00285</name>
    <name evidence="3" type="ORF">ENU64_00865</name>
</gene>
<evidence type="ECO:0000313" key="3">
    <source>
        <dbReference type="EMBL" id="HGT97967.1"/>
    </source>
</evidence>
<dbReference type="EMBL" id="DTDH01000024">
    <property type="protein sequence ID" value="HGT97967.1"/>
    <property type="molecule type" value="Genomic_DNA"/>
</dbReference>
<dbReference type="EMBL" id="DTAU01000008">
    <property type="protein sequence ID" value="HFQ78126.1"/>
    <property type="molecule type" value="Genomic_DNA"/>
</dbReference>
<name>A0A7J3MWQ3_9CREN</name>
<feature type="domain" description="Transcription regulator PadR N-terminal" evidence="1">
    <location>
        <begin position="40"/>
        <end position="104"/>
    </location>
</feature>
<evidence type="ECO:0000313" key="2">
    <source>
        <dbReference type="EMBL" id="HFQ78126.1"/>
    </source>
</evidence>
<reference evidence="3" key="1">
    <citation type="journal article" date="2020" name="mSystems">
        <title>Genome- and Community-Level Interaction Insights into Carbon Utilization and Element Cycling Functions of Hydrothermarchaeota in Hydrothermal Sediment.</title>
        <authorList>
            <person name="Zhou Z."/>
            <person name="Liu Y."/>
            <person name="Xu W."/>
            <person name="Pan J."/>
            <person name="Luo Z.H."/>
            <person name="Li M."/>
        </authorList>
    </citation>
    <scope>NUCLEOTIDE SEQUENCE [LARGE SCALE GENOMIC DNA]</scope>
    <source>
        <strain evidence="2">SpSt-629</strain>
        <strain evidence="3">SpSt-688</strain>
    </source>
</reference>
<organism evidence="3">
    <name type="scientific">Ignisphaera aggregans</name>
    <dbReference type="NCBI Taxonomy" id="334771"/>
    <lineage>
        <taxon>Archaea</taxon>
        <taxon>Thermoproteota</taxon>
        <taxon>Thermoprotei</taxon>
        <taxon>Desulfurococcales</taxon>
        <taxon>Desulfurococcaceae</taxon>
        <taxon>Ignisphaera</taxon>
    </lineage>
</organism>
<dbReference type="PANTHER" id="PTHR43252:SF7">
    <property type="entry name" value="TRANSCRIPTIONAL REGULATOR YQJI"/>
    <property type="match status" value="1"/>
</dbReference>
<dbReference type="SUPFAM" id="SSF46785">
    <property type="entry name" value="Winged helix' DNA-binding domain"/>
    <property type="match status" value="1"/>
</dbReference>
<sequence>MFLRNISLKYLSKVLIENICSVEVDSLVKRTRYSWLKNLILAILASGDVMHGYVIYKRIEEAVGARWRPSIGTFYRILMRLRNEGMIECYKQNRRTVCKISDKGLNYMVDEISLHLPKFLGVINEVLKAYVYVVKNRNTSMDLDTVNKLKKLMDTVVDSLAPDSFRHLCESKS</sequence>
<dbReference type="InterPro" id="IPR005149">
    <property type="entry name" value="Tscrpt_reg_PadR_N"/>
</dbReference>
<accession>A0A7J3MWQ3</accession>
<dbReference type="AlphaFoldDB" id="A0A7J3MWQ3"/>